<feature type="domain" description="Nuclear receptor" evidence="12">
    <location>
        <begin position="22"/>
        <end position="97"/>
    </location>
</feature>
<evidence type="ECO:0000256" key="4">
    <source>
        <dbReference type="ARBA" id="ARBA00022771"/>
    </source>
</evidence>
<dbReference type="GO" id="GO:0005634">
    <property type="term" value="C:nucleus"/>
    <property type="evidence" value="ECO:0007669"/>
    <property type="project" value="UniProtKB-SubCell"/>
</dbReference>
<evidence type="ECO:0000256" key="2">
    <source>
        <dbReference type="ARBA" id="ARBA00005993"/>
    </source>
</evidence>
<dbReference type="PANTHER" id="PTHR24083">
    <property type="entry name" value="NUCLEAR HORMONE RECEPTOR"/>
    <property type="match status" value="1"/>
</dbReference>
<dbReference type="SUPFAM" id="SSF48508">
    <property type="entry name" value="Nuclear receptor ligand-binding domain"/>
    <property type="match status" value="1"/>
</dbReference>
<evidence type="ECO:0000256" key="6">
    <source>
        <dbReference type="ARBA" id="ARBA00023015"/>
    </source>
</evidence>
<dbReference type="PROSITE" id="PS51843">
    <property type="entry name" value="NR_LBD"/>
    <property type="match status" value="1"/>
</dbReference>
<dbReference type="InterPro" id="IPR000536">
    <property type="entry name" value="Nucl_hrmn_rcpt_lig-bd"/>
</dbReference>
<evidence type="ECO:0000256" key="7">
    <source>
        <dbReference type="ARBA" id="ARBA00023125"/>
    </source>
</evidence>
<dbReference type="GO" id="GO:0008270">
    <property type="term" value="F:zinc ion binding"/>
    <property type="evidence" value="ECO:0007669"/>
    <property type="project" value="UniProtKB-KW"/>
</dbReference>
<dbReference type="InterPro" id="IPR000003">
    <property type="entry name" value="Retinoid-X_rcpt/HNF4"/>
</dbReference>
<keyword evidence="4 11" id="KW-0863">Zinc-finger</keyword>
<reference evidence="15" key="1">
    <citation type="submission" date="2022-11" db="UniProtKB">
        <authorList>
            <consortium name="WormBaseParasite"/>
        </authorList>
    </citation>
    <scope>IDENTIFICATION</scope>
</reference>
<proteinExistence type="inferred from homology"/>
<keyword evidence="9 11" id="KW-0675">Receptor</keyword>
<dbReference type="InterPro" id="IPR013088">
    <property type="entry name" value="Znf_NHR/GATA"/>
</dbReference>
<dbReference type="GO" id="GO:0000978">
    <property type="term" value="F:RNA polymerase II cis-regulatory region sequence-specific DNA binding"/>
    <property type="evidence" value="ECO:0007669"/>
    <property type="project" value="InterPro"/>
</dbReference>
<evidence type="ECO:0000256" key="11">
    <source>
        <dbReference type="RuleBase" id="RU004334"/>
    </source>
</evidence>
<dbReference type="GO" id="GO:0003707">
    <property type="term" value="F:nuclear steroid receptor activity"/>
    <property type="evidence" value="ECO:0007669"/>
    <property type="project" value="InterPro"/>
</dbReference>
<dbReference type="PRINTS" id="PR00047">
    <property type="entry name" value="STROIDFINGER"/>
</dbReference>
<dbReference type="Pfam" id="PF00105">
    <property type="entry name" value="zf-C4"/>
    <property type="match status" value="1"/>
</dbReference>
<dbReference type="AlphaFoldDB" id="A0A915BGZ4"/>
<dbReference type="Proteomes" id="UP000887569">
    <property type="component" value="Unplaced"/>
</dbReference>
<comment type="similarity">
    <text evidence="2 11">Belongs to the nuclear hormone receptor family.</text>
</comment>
<dbReference type="SMART" id="SM00399">
    <property type="entry name" value="ZnF_C4"/>
    <property type="match status" value="1"/>
</dbReference>
<evidence type="ECO:0000313" key="15">
    <source>
        <dbReference type="WBParaSite" id="PgR039_g028_t03"/>
    </source>
</evidence>
<keyword evidence="14" id="KW-1185">Reference proteome</keyword>
<keyword evidence="8 11" id="KW-0804">Transcription</keyword>
<organism evidence="14 15">
    <name type="scientific">Parascaris univalens</name>
    <name type="common">Nematode worm</name>
    <dbReference type="NCBI Taxonomy" id="6257"/>
    <lineage>
        <taxon>Eukaryota</taxon>
        <taxon>Metazoa</taxon>
        <taxon>Ecdysozoa</taxon>
        <taxon>Nematoda</taxon>
        <taxon>Chromadorea</taxon>
        <taxon>Rhabditida</taxon>
        <taxon>Spirurina</taxon>
        <taxon>Ascaridomorpha</taxon>
        <taxon>Ascaridoidea</taxon>
        <taxon>Ascarididae</taxon>
        <taxon>Parascaris</taxon>
    </lineage>
</organism>
<evidence type="ECO:0000256" key="1">
    <source>
        <dbReference type="ARBA" id="ARBA00004123"/>
    </source>
</evidence>
<accession>A0A915BGZ4</accession>
<dbReference type="PROSITE" id="PS00031">
    <property type="entry name" value="NUCLEAR_REC_DBD_1"/>
    <property type="match status" value="1"/>
</dbReference>
<dbReference type="PRINTS" id="PR00545">
    <property type="entry name" value="RETINOIDXR"/>
</dbReference>
<dbReference type="WBParaSite" id="PgR039_g028_t03">
    <property type="protein sequence ID" value="PgR039_g028_t03"/>
    <property type="gene ID" value="PgR039_g028"/>
</dbReference>
<dbReference type="InterPro" id="IPR035500">
    <property type="entry name" value="NHR-like_dom_sf"/>
</dbReference>
<evidence type="ECO:0000259" key="12">
    <source>
        <dbReference type="PROSITE" id="PS51030"/>
    </source>
</evidence>
<dbReference type="InterPro" id="IPR049636">
    <property type="entry name" value="HNF4-like_DBD"/>
</dbReference>
<dbReference type="PROSITE" id="PS51030">
    <property type="entry name" value="NUCLEAR_REC_DBD_2"/>
    <property type="match status" value="1"/>
</dbReference>
<keyword evidence="10 11" id="KW-0539">Nucleus</keyword>
<protein>
    <submittedName>
        <fullName evidence="15">Nuclear hormone receptor family member nhr-35</fullName>
    </submittedName>
</protein>
<dbReference type="Gene3D" id="3.30.50.10">
    <property type="entry name" value="Erythroid Transcription Factor GATA-1, subunit A"/>
    <property type="match status" value="1"/>
</dbReference>
<keyword evidence="7 11" id="KW-0238">DNA-binding</keyword>
<feature type="domain" description="NR LBD" evidence="13">
    <location>
        <begin position="162"/>
        <end position="414"/>
    </location>
</feature>
<evidence type="ECO:0000256" key="5">
    <source>
        <dbReference type="ARBA" id="ARBA00022833"/>
    </source>
</evidence>
<name>A0A915BGZ4_PARUN</name>
<dbReference type="SMART" id="SM00430">
    <property type="entry name" value="HOLI"/>
    <property type="match status" value="1"/>
</dbReference>
<dbReference type="InterPro" id="IPR050274">
    <property type="entry name" value="Nuclear_hormone_rcpt_NR2"/>
</dbReference>
<dbReference type="SUPFAM" id="SSF57716">
    <property type="entry name" value="Glucocorticoid receptor-like (DNA-binding domain)"/>
    <property type="match status" value="1"/>
</dbReference>
<keyword evidence="6 11" id="KW-0805">Transcription regulation</keyword>
<evidence type="ECO:0000256" key="10">
    <source>
        <dbReference type="ARBA" id="ARBA00023242"/>
    </source>
</evidence>
<keyword evidence="3 11" id="KW-0479">Metal-binding</keyword>
<evidence type="ECO:0000256" key="9">
    <source>
        <dbReference type="ARBA" id="ARBA00023170"/>
    </source>
</evidence>
<comment type="subcellular location">
    <subcellularLocation>
        <location evidence="1 11">Nucleus</location>
    </subcellularLocation>
</comment>
<keyword evidence="5 11" id="KW-0862">Zinc</keyword>
<evidence type="ECO:0000256" key="3">
    <source>
        <dbReference type="ARBA" id="ARBA00022723"/>
    </source>
</evidence>
<dbReference type="Pfam" id="PF00104">
    <property type="entry name" value="Hormone_recep"/>
    <property type="match status" value="1"/>
</dbReference>
<dbReference type="InterPro" id="IPR001628">
    <property type="entry name" value="Znf_hrmn_rcpt"/>
</dbReference>
<dbReference type="FunFam" id="3.30.50.10:FF:000030">
    <property type="entry name" value="Nuclear Hormone Receptor family"/>
    <property type="match status" value="1"/>
</dbReference>
<dbReference type="Gene3D" id="1.10.565.10">
    <property type="entry name" value="Retinoid X Receptor"/>
    <property type="match status" value="1"/>
</dbReference>
<evidence type="ECO:0000313" key="14">
    <source>
        <dbReference type="Proteomes" id="UP000887569"/>
    </source>
</evidence>
<dbReference type="InterPro" id="IPR001723">
    <property type="entry name" value="Nuclear_hrmn_rcpt"/>
</dbReference>
<evidence type="ECO:0000259" key="13">
    <source>
        <dbReference type="PROSITE" id="PS51843"/>
    </source>
</evidence>
<dbReference type="PRINTS" id="PR00398">
    <property type="entry name" value="STRDHORMONER"/>
</dbReference>
<evidence type="ECO:0000256" key="8">
    <source>
        <dbReference type="ARBA" id="ARBA00023163"/>
    </source>
</evidence>
<sequence>MLKTEEACQSEGVEQDRADGNELLCVVCGDQATGKHYGTIACNGCKGFFRRTIRRSYKYTCRFNGNCNIDKHNRAVCRACRYMRCINAGMKVDAVQNERDIIGKRHRAASASSAPGSLHNAGGIAVSAAKISNTPRQSLVRRLSCHYSPPSTSSSSSSGWETPKSLLESLLLSEETIQGLRDTVIRQTGGVEYSSKKELPIQTSDGGRKATVNDIFLSIHSQLLLAIEWAKTLPPFAALSTDDQTALLKSFACQHVVLCVSYRSKNSCDSLKLINDSCIPRFRESENNHFPENFYLRDCERVMDQLVAPMRFLRMDDVEFVAMKACILFNPVAKGLSSGSVMHVLSTRRRIFAALEHYLDTKIPSDASRLGDLTFFILSPLQTLANMISEDILVSKLSGVAHLDQLMEELILSDTDEQKILPNRFQNDASGQLFKESIELAASRELSHSSSNISYLQSAAVMQQQTVTSSMPASPEAAAHTPLADFNGASPVHTFNKFAPSTTLSSYVLGPLNGSQPPSPGLELLNSLIEPTSSYQNNWSVSTQLTAFGTNSDPIFVSSALNL</sequence>
<dbReference type="CDD" id="cd06960">
    <property type="entry name" value="NR_DBD_HNF4A"/>
    <property type="match status" value="1"/>
</dbReference>